<dbReference type="InterPro" id="IPR031248">
    <property type="entry name" value="RNF213"/>
</dbReference>
<evidence type="ECO:0000259" key="24">
    <source>
        <dbReference type="PROSITE" id="PS50089"/>
    </source>
</evidence>
<dbReference type="CTD" id="57674"/>
<dbReference type="FunFam" id="3.40.50.300:FF:000491">
    <property type="entry name" value="E3 ubiquitin-protein ligase RNF213"/>
    <property type="match status" value="1"/>
</dbReference>
<dbReference type="SUPFAM" id="SSF57850">
    <property type="entry name" value="RING/U-box"/>
    <property type="match status" value="1"/>
</dbReference>
<dbReference type="InterPro" id="IPR018957">
    <property type="entry name" value="Znf_C3HC4_RING-type"/>
</dbReference>
<evidence type="ECO:0000256" key="18">
    <source>
        <dbReference type="ARBA" id="ARBA00022859"/>
    </source>
</evidence>
<evidence type="ECO:0000256" key="4">
    <source>
        <dbReference type="ARBA" id="ARBA00004906"/>
    </source>
</evidence>
<dbReference type="PANTHER" id="PTHR22605">
    <property type="entry name" value="RZ-TYPE DOMAIN-CONTAINING PROTEIN"/>
    <property type="match status" value="1"/>
</dbReference>
<keyword evidence="20" id="KW-0511">Multifunctional enzyme</keyword>
<keyword evidence="12" id="KW-0547">Nucleotide-binding</keyword>
<evidence type="ECO:0000256" key="14">
    <source>
        <dbReference type="ARBA" id="ARBA00022786"/>
    </source>
</evidence>
<comment type="similarity">
    <text evidence="5">Belongs to the AAA ATPase family.</text>
</comment>
<evidence type="ECO:0000256" key="6">
    <source>
        <dbReference type="ARBA" id="ARBA00012483"/>
    </source>
</evidence>
<evidence type="ECO:0000256" key="15">
    <source>
        <dbReference type="ARBA" id="ARBA00022801"/>
    </source>
</evidence>
<evidence type="ECO:0000256" key="13">
    <source>
        <dbReference type="ARBA" id="ARBA00022771"/>
    </source>
</evidence>
<keyword evidence="14" id="KW-0833">Ubl conjugation pathway</keyword>
<feature type="compositionally biased region" description="Basic and acidic residues" evidence="23">
    <location>
        <begin position="1"/>
        <end position="27"/>
    </location>
</feature>
<dbReference type="GeneID" id="129327118"/>
<comment type="catalytic activity">
    <reaction evidence="1">
        <text>S-ubiquitinyl-[E2 ubiquitin-conjugating enzyme]-L-cysteine + [acceptor protein]-L-lysine = [E2 ubiquitin-conjugating enzyme]-L-cysteine + N(6)-ubiquitinyl-[acceptor protein]-L-lysine.</text>
        <dbReference type="EC" id="2.3.2.27"/>
    </reaction>
</comment>
<dbReference type="KEGG" id="emc:129327118"/>
<keyword evidence="15" id="KW-0378">Hydrolase</keyword>
<evidence type="ECO:0000256" key="2">
    <source>
        <dbReference type="ARBA" id="ARBA00004502"/>
    </source>
</evidence>
<keyword evidence="19" id="KW-0443">Lipid metabolism</keyword>
<dbReference type="InterPro" id="IPR017907">
    <property type="entry name" value="Znf_RING_CS"/>
</dbReference>
<dbReference type="GO" id="GO:0016020">
    <property type="term" value="C:membrane"/>
    <property type="evidence" value="ECO:0007669"/>
    <property type="project" value="TreeGrafter"/>
</dbReference>
<evidence type="ECO:0000256" key="20">
    <source>
        <dbReference type="ARBA" id="ARBA00023268"/>
    </source>
</evidence>
<dbReference type="CDD" id="cd16561">
    <property type="entry name" value="RING-HC_RNF213"/>
    <property type="match status" value="1"/>
</dbReference>
<feature type="compositionally biased region" description="Basic and acidic residues" evidence="23">
    <location>
        <begin position="280"/>
        <end position="333"/>
    </location>
</feature>
<gene>
    <name evidence="27" type="primary">RNF213</name>
</gene>
<comment type="catalytic activity">
    <reaction evidence="21">
        <text>ATP + H2O = ADP + phosphate + H(+)</text>
        <dbReference type="Rhea" id="RHEA:13065"/>
        <dbReference type="ChEBI" id="CHEBI:15377"/>
        <dbReference type="ChEBI" id="CHEBI:15378"/>
        <dbReference type="ChEBI" id="CHEBI:30616"/>
        <dbReference type="ChEBI" id="CHEBI:43474"/>
        <dbReference type="ChEBI" id="CHEBI:456216"/>
    </reaction>
    <physiologicalReaction direction="left-to-right" evidence="21">
        <dbReference type="Rhea" id="RHEA:13066"/>
    </physiologicalReaction>
</comment>
<evidence type="ECO:0000256" key="22">
    <source>
        <dbReference type="PROSITE-ProRule" id="PRU00175"/>
    </source>
</evidence>
<evidence type="ECO:0000259" key="25">
    <source>
        <dbReference type="PROSITE" id="PS51981"/>
    </source>
</evidence>
<dbReference type="Gene3D" id="3.40.50.300">
    <property type="entry name" value="P-loop containing nucleotide triphosphate hydrolases"/>
    <property type="match status" value="2"/>
</dbReference>
<evidence type="ECO:0000256" key="8">
    <source>
        <dbReference type="ARBA" id="ARBA00022657"/>
    </source>
</evidence>
<evidence type="ECO:0000256" key="17">
    <source>
        <dbReference type="ARBA" id="ARBA00022840"/>
    </source>
</evidence>
<evidence type="ECO:0000256" key="1">
    <source>
        <dbReference type="ARBA" id="ARBA00000900"/>
    </source>
</evidence>
<evidence type="ECO:0000256" key="9">
    <source>
        <dbReference type="ARBA" id="ARBA00022677"/>
    </source>
</evidence>
<dbReference type="GO" id="GO:0061630">
    <property type="term" value="F:ubiquitin protein ligase activity"/>
    <property type="evidence" value="ECO:0007669"/>
    <property type="project" value="UniProtKB-EC"/>
</dbReference>
<dbReference type="Pfam" id="PF20173">
    <property type="entry name" value="ZnF_RZ-type"/>
    <property type="match status" value="1"/>
</dbReference>
<dbReference type="SMART" id="SM00184">
    <property type="entry name" value="RING"/>
    <property type="match status" value="1"/>
</dbReference>
<dbReference type="InterPro" id="IPR003593">
    <property type="entry name" value="AAA+_ATPase"/>
</dbReference>
<dbReference type="GO" id="GO:0005730">
    <property type="term" value="C:nucleolus"/>
    <property type="evidence" value="ECO:0007669"/>
    <property type="project" value="TreeGrafter"/>
</dbReference>
<feature type="compositionally biased region" description="Basic and acidic residues" evidence="23">
    <location>
        <begin position="118"/>
        <end position="132"/>
    </location>
</feature>
<dbReference type="InterPro" id="IPR001841">
    <property type="entry name" value="Znf_RING"/>
</dbReference>
<dbReference type="GO" id="GO:0002040">
    <property type="term" value="P:sprouting angiogenesis"/>
    <property type="evidence" value="ECO:0007669"/>
    <property type="project" value="TreeGrafter"/>
</dbReference>
<evidence type="ECO:0000256" key="7">
    <source>
        <dbReference type="ARBA" id="ARBA00022490"/>
    </source>
</evidence>
<comment type="pathway">
    <text evidence="4">Protein modification; protein ubiquitination.</text>
</comment>
<dbReference type="GO" id="GO:2000051">
    <property type="term" value="P:negative regulation of non-canonical Wnt signaling pathway"/>
    <property type="evidence" value="ECO:0007669"/>
    <property type="project" value="TreeGrafter"/>
</dbReference>
<keyword evidence="10" id="KW-0808">Transferase</keyword>
<dbReference type="GO" id="GO:0008270">
    <property type="term" value="F:zinc ion binding"/>
    <property type="evidence" value="ECO:0007669"/>
    <property type="project" value="UniProtKB-KW"/>
</dbReference>
<evidence type="ECO:0000256" key="12">
    <source>
        <dbReference type="ARBA" id="ARBA00022741"/>
    </source>
</evidence>
<evidence type="ECO:0000256" key="21">
    <source>
        <dbReference type="ARBA" id="ARBA00048778"/>
    </source>
</evidence>
<feature type="domain" description="RING-type" evidence="24">
    <location>
        <begin position="3940"/>
        <end position="3977"/>
    </location>
</feature>
<feature type="compositionally biased region" description="Low complexity" evidence="23">
    <location>
        <begin position="340"/>
        <end position="355"/>
    </location>
</feature>
<protein>
    <recommendedName>
        <fullName evidence="6">RING-type E3 ubiquitin transferase</fullName>
        <ecNumber evidence="6">2.3.2.27</ecNumber>
    </recommendedName>
</protein>
<dbReference type="PROSITE" id="PS51981">
    <property type="entry name" value="ZF_RZ"/>
    <property type="match status" value="1"/>
</dbReference>
<evidence type="ECO:0000256" key="3">
    <source>
        <dbReference type="ARBA" id="ARBA00004514"/>
    </source>
</evidence>
<dbReference type="EC" id="2.3.2.27" evidence="6"/>
<dbReference type="PROSITE" id="PS00518">
    <property type="entry name" value="ZF_RING_1"/>
    <property type="match status" value="1"/>
</dbReference>
<dbReference type="SUPFAM" id="SSF52540">
    <property type="entry name" value="P-loop containing nucleoside triphosphate hydrolases"/>
    <property type="match status" value="2"/>
</dbReference>
<dbReference type="InterPro" id="IPR046439">
    <property type="entry name" value="ZF_RZ_dom"/>
</dbReference>
<comment type="subcellular location">
    <subcellularLocation>
        <location evidence="3">Cytoplasm</location>
        <location evidence="3">Cytosol</location>
    </subcellularLocation>
    <subcellularLocation>
        <location evidence="2">Lipid droplet</location>
    </subcellularLocation>
</comment>
<dbReference type="InterPro" id="IPR013083">
    <property type="entry name" value="Znf_RING/FYVE/PHD"/>
</dbReference>
<name>A0AA97J5X8_EUBMA</name>
<keyword evidence="11" id="KW-0479">Metal-binding</keyword>
<dbReference type="Gene3D" id="3.30.40.10">
    <property type="entry name" value="Zinc/RING finger domain, C3HC4 (zinc finger)"/>
    <property type="match status" value="1"/>
</dbReference>
<feature type="compositionally biased region" description="Polar residues" evidence="23">
    <location>
        <begin position="29"/>
        <end position="39"/>
    </location>
</feature>
<keyword evidence="26" id="KW-1185">Reference proteome</keyword>
<organism evidence="26 27">
    <name type="scientific">Eublepharis macularius</name>
    <name type="common">Leopard gecko</name>
    <name type="synonym">Cyrtodactylus macularius</name>
    <dbReference type="NCBI Taxonomy" id="481883"/>
    <lineage>
        <taxon>Eukaryota</taxon>
        <taxon>Metazoa</taxon>
        <taxon>Chordata</taxon>
        <taxon>Craniata</taxon>
        <taxon>Vertebrata</taxon>
        <taxon>Euteleostomi</taxon>
        <taxon>Lepidosauria</taxon>
        <taxon>Squamata</taxon>
        <taxon>Bifurcata</taxon>
        <taxon>Gekkota</taxon>
        <taxon>Eublepharidae</taxon>
        <taxon>Eublepharinae</taxon>
        <taxon>Eublepharis</taxon>
    </lineage>
</organism>
<dbReference type="PANTHER" id="PTHR22605:SF16">
    <property type="entry name" value="E3 UBIQUITIN-PROTEIN LIGASE RNF213"/>
    <property type="match status" value="1"/>
</dbReference>
<feature type="compositionally biased region" description="Polar residues" evidence="23">
    <location>
        <begin position="136"/>
        <end position="147"/>
    </location>
</feature>
<evidence type="ECO:0000313" key="27">
    <source>
        <dbReference type="RefSeq" id="XP_054831534.1"/>
    </source>
</evidence>
<sequence length="5146" mass="588736">MKVESIPPLKHDGDEHCPSELVQKEPEDSQSLPESSLTQGFVLPKKKKKKKKNKKDRNTSGSELQDAFSSAPSSLDYSLNPETASENNPAPSSLDYSLNPETASENNPAEQSQAELSHMTKPDTEFSEDDRHRNKSCSPLDSNQSPENDTENHSDTVNTKLHSEQVEEKGSKNDETAQHADARATGEKMENEKENSKINVVADKQTAPSGERNETHSSVIEKPLENTTPSALICDTNPHDSTGDAKNLTVDQHLNVKSSENTGANSSAEGENLSKVPLPESERKQTRKTQVEKEAKQQSDSDTKKRKLEEKVTKEENTREKVGTQMKGTEKGKAAVSSGQEKQQSNQNNMKQQRNSQWNLEDCVTVYFHAIVSKDFKLDIKNHKVFVRAEGISGYRNWKENVCELTCSKDLGDHGYLFDGCVSISKNNMSKPIPYKYFISRGKGGEYEFIYKVSEHGQPVNRCMYIQSDELSGTDWHQYDDIVCVKPSDGFLNQIKEHFRWLRKERDVEKGKQIAAKVMLEGLFSLLNTWTPVNVKNFLQQLRQFYLVNRKQMIHEIQPREWTALDFGEKQVKQLILDFLRETASRLLYQNSPISRSQNSVQNKLGLALISLLLGEIYHLEKSKDDLAKICSLLCLEKPQADVVNEIKAAFSEFPRIEHCLTALYNSCIEDELHKWLWTIPVRHLLSSSIDFGCVPVNSLFESEERWAGLEGLMFVEYRDKQKYSKYSKVLLWLMKEKKHLVEGDRALFRSWFSLLPLRDLGEFMTDFSAHPLDCLLGTFHRLKNVDVTYNNEVIEKILEKVLDILWKEQNRIPHQDEWKSSVTVCIRLHQMICSKSKMVESYKMPATATEIVSRILGLSPWEISKESEIPNSPMTRIFEKLCENTKMWFASILPKQLLRESSFTYLKELMAWDCFLKIKFPDENFTKQWQSTLISDMKSRIKKEREVQQIKVYCDRQTTLEGLHPLIGNTFENCAIEAINLAYKTHKNLLDMMSSYNLSKLGTLISAVIVKSWPTGRTGEPISDLEGALNHILVWPDIKHLFIFNGAGGDFLAQLTDDAKECMTTADSIYTNVTYELGSGRILVKHCELISKHKKQFLSIWELKNKHLSSMEKTEQKQTLEKVLTLRFQEVLSVKREQKNLGSFLDMCRKVQDFVKVDISEIEQKHSENLNSKALNEIVTVRNPVDQNDDKIETWYNLSPALKRTSGMVHDLKESHVFQHCWEWAAKNLQDSHEDLIEEEDVAALNIEDVLECIYEPCYREFCRLYSSLKSGELTFAEVDSLFRDFTNNYEELKKDFQIMSSQDRQDGGEWINERVQQIQQYHELHLAVDSAKVIDKVKEGLSLSGDFTVLRLLLNFRDEFQSFQQEKLSCMSPKLMHTKKLLQSITEPRRKCLEELTLRREFINWVKEALKDITELKVFVDLASISAGENDMDVDRVACFHDALLGYSSLLYELKQESGFDEFMRCLEKLWKALDSDCSLPQKLRDSARHLEWLKTIKESHGSVELSSISLATTINNKGIYIIRAPAEGQKISLETVLSLTISESHGDQEELRHYSLEELKELMNKLMLMSGKVEQGAEVEKFSEVFSGVQRLALSFIQLYTAGNMLFRSWITNIYCSSNSSFCIGMDFKLNMVPDFFGSGEVMEVLPALCRKMESFLERWDCFMSEKRSQYFYLNYYTAEQLVYLCRELGSECPSEAALLMLSFIKHNCHKRDVQEVSKHVMSRKAERSLDDLLELEAMEKELTEELEHVWDSYMKSMGSFLPGYLDIDTLGKYLDLLAGMENRRVARTLPQGLHSGRPNLILCPRSEVLASALAIYMNSPEEMLPSYDEVLLCTPQTSFEQAALFLRRCLTPGCREKKIYTLLFADELSYDVGCRAEELFRSLHLKHQDDYHLVILCNCEREHCYVPAVFSQFNIHMIPQQPLKAIQRYLENHYKAAEFAHSSASVFKDQMCVGIVSSRRAGVGKSLYIERLHEKLKAKLHNDKVPLKTIRLIDPHVDEGKVLKSLLPFLNRQHQNQPMIFHFDITSSVQSGIQEFLFKLLVLHYLGDRDGRLWRRKQCHLYVVEILEASLSPEQPARSVSPGLKYNFLDVFPKIMCRPPKEVLEMDVQRNAPYGYSDPGMDDTVFRSEAFQRPFQYLIRSQRRDNLDKFQYEGHVEGTAVECLQLLLMHCGVIDPSWSELRNFAWFLNIQLKNCETSVFCNPSFVEDTLQGFKNFVVTFMILMARDFATPSLNVADESPGRQFFDMEGVTEEDLAPFRIRKKWESEPHPYIFFNHDGISMTFIGFHLQANANGGIDAINPLNGSVIQRNVMSAQLYQGLVLQRVPFNVNFDELPRDEKIAKLSMVLGIEWPIDPDETYELTTDNILKILAIEMRFRCGIPVVIMGETGCGKTRLIKFLCELRRCGANTENMTLVKVHGGTTADAIYNKVREAELHAIVNKQLCQFDTILFFDEANTTEAVSSIKEVLCDRTVEGQPLTHNSGLQIIAACNPYRKHTGKMIQRLESAGLGYRVKAEDTKEKLGSIPLRQLVYRVHALPPSMIPLVWDFGQLNNITEKLYIQQIIQRLTRSIQMSRADIKMVTEVLFNSQIYMRNRSDECSFISLRDVERCVEVFRWFYSHSELIVKHLTKYLAGWKTDKKYIKQNTVIWSLVLAVGVCYHASLEKKEEYRRVISKVLPEPYDNEKGILEEISLIQDLFLSGAPLGETIARNLALKENVFMMVICIELKIPLFLIGKPGSSKSLAKTIVADAMQGQAAYSELYKELKQIHLVSFQCSPHSTPEGIINTFKHCARFQEGKNLKEYVSVVVLDEIGLAEDSPKMPLKTLHPLLEDGCVDDDPHPHKKVGFIGISNWALDPAKMNRGIFVSRGDPNRKELIESAKGICSSERVTLQKIERFFPIFANAYEEICKIQSKEFFGLRDYYSLIKMVFALSKSSKREPSPRDIAEAVLRNFSGKEDVKALDIFMSKIPEKGDIVSENINTIDLVKQNIYSDCQDGECRYLLVLTENYAALQILQQASFKVERQPEIIFGSSFPKDQEYTQICKNINRVKICMETGQMVVLLNLQNLYESLYDALNQYYVQLAGQKYVDLGLGTHRVKCRVHPKFRLIVIEEKEVVYKHFPIPLINRLEKHYLDINTVLNQFQRDIVEALEKWVNDFIAVDTEKHFMGKQKYRPSDAFVGYHPDTCASVVLQVTEKLKEDCALEEMMEEIKNQAMLVLLNCATPDSVVRLGDSQLGTFQADHLARIYFRKQHHISLADFLHACLCTEARGATVFTEITTFSRLLTTADMETLEAEVQRNIESIKVLSLQQFDTEHSFLKEIRNFLDATPGNKILIIQTDFENGSLSAQLVASAKYSAVNEIHKTGLNKASVFVFFITKLSRFEGGSSYVGFHGGLWQSVHIDDLRRSKDMVSDVTALRNVTISQLFSDDIREPAGIPEIVMAEREDEDDMEVEVSAAPEQEKKVTQVVDTTILLRTCVQSAVGMLRDQNEGANRSTRRIEILLSLLCEADPLKAAFLKITKNRLLSLLKEQEENACTMKEWVLREASNLNALQEAGTFRHTLWKRVQNVVTPFLAYMVSVIDRDANLELLDKPAIENCVKDVWMFIFNDLKLLNIPYVIGQGSSQTETILVQSYFQGTTSTVNEMPFSWRIKDYLEDLWSQARHITVDKGHKEKFIDIFQKTPLGEYLTRLSAKERDTLFHCYLRDFILLTIGVSYQTELKFLQMALLSCIEETKAASSSAEQNVLPLPWIHIGYYQFKSRLHNFSRILAVYPDVVNALSVHARRGGYISHQQMVLDVLAAVACTEMLEGKLLKCKPQIWLQKVKTLQMPIEFVCTANDLKSNVGPCDPLLQQARSQWNRVFSLSLFVEHVLLGVETVIPEMQDLVKKYTLLLGKCFQGESDIKMHKTFTAVMKMLCQCKEDVSLACCRYGLKPCPICLGDPTDPVILPCDHVFCQSCIQRWLPIEMVCPFCLVSLPNDSVLIVSEELRAVIKKYSEFRKLCNSFFIDLVSTMCFKDNEPPEKAVIHELLNLLFAHKEILRGDQNGKPSLYTKTLSPFDDVVDKTPVIRSVVLKLLLKYSFNDVKDYMQKYLSEVENWILGGDDKTELYTLFVNCFEDSMCEKSGTSSEEIKTTFLREDGRFLANYFHQSSQDTPQKASVEYLQGVARIRMCLDRAAELLYELHETANSCKEHEKKLHLDRVMRFCSHNDWYKIYLVRKITNQHGLEFTQRLSNEHQCRWIFPVEIIQQQLRHQPGQIDRFLVCGKNYKMMRDAVGKAVIDGQTEGIAAALKAHNGPRSAQPIHFLLAVFREFTSQYGSGEPSHHPTQKQCLALTEFMQNSKVLPSPELETFAESLVANSLPSLTVNPSNFSHKKAVIEMVVHTGAILLSVQNRVLEPLRNLAFSPSTMQNAFLPTMPEDLLAQAVNWQATAGLHWYTCPNGHPCTIGECGRPMERGLCVDCGVQIGGQNHMTFPGFHQTRITADRTQTGHVLGNPGNREAVVASEREMSPAVLILIRLLTHLALLLGATKDHQSLLQIIKPQVQDAVSFLLQHIYKDLEQLMNTLGKSIDETTNIVHLVLCSFCMETHQNPDQWSAHFSGQLSEKQHRNNWERVAKSIVVRELQHLDKTLLELNQQISEDERISSNPVVKIIYGDPANFLSRLPKNSTVHCSKMWSCRKRISVEYLGHVVQQKGGKDTVPILWKFLQKEAELRLVKFLPEILALQKDLVKRFQNVVELEFHTIGDFLSSLHSEVIKRTMEKRVRTFLSVWNKLRRSLETNGEIKLPNGYCDVDLTLQSPFEILLPRRRGLGLCSTALASYLIALHNDFVYTTEKSTRDAKSYSVSPAEVTDLHVITYELEKDLMPVILSNCQYSIEKGGEALQEFDLEKIQQQVMSRFLQGKPLIVLTGIPTLVYRHDRNYEHLFRDIKNKLEQSALPNSTISMISGELQSFSDVCEALSVTEITLGFLATAGGEAEMTLTDYVERTLQMGTQTNAHILKTLSRCRLKNTISLWQMLSSHKSEQLLQLKRDPFAEVGDPYKAELSAENTKLLNAFFIQAGVETFLQELHEMITLKVKYANAEDKFSPDWSLKDTLIPYLESKAIEVPVELENMFPEDIQLSQCIAVWKAAATLKRDRRLS</sequence>
<evidence type="ECO:0000313" key="26">
    <source>
        <dbReference type="Proteomes" id="UP001190640"/>
    </source>
</evidence>
<dbReference type="GO" id="GO:0005811">
    <property type="term" value="C:lipid droplet"/>
    <property type="evidence" value="ECO:0007669"/>
    <property type="project" value="UniProtKB-SubCell"/>
</dbReference>
<accession>A0AA97J5X8</accession>
<evidence type="ECO:0000256" key="10">
    <source>
        <dbReference type="ARBA" id="ARBA00022679"/>
    </source>
</evidence>
<dbReference type="RefSeq" id="XP_054831534.1">
    <property type="nucleotide sequence ID" value="XM_054975559.1"/>
</dbReference>
<dbReference type="GO" id="GO:0016887">
    <property type="term" value="F:ATP hydrolysis activity"/>
    <property type="evidence" value="ECO:0007669"/>
    <property type="project" value="InterPro"/>
</dbReference>
<feature type="compositionally biased region" description="Basic residues" evidence="23">
    <location>
        <begin position="44"/>
        <end position="55"/>
    </location>
</feature>
<keyword evidence="18" id="KW-0391">Immunity</keyword>
<keyword evidence="17" id="KW-0067">ATP-binding</keyword>
<feature type="region of interest" description="Disordered" evidence="23">
    <location>
        <begin position="1"/>
        <end position="355"/>
    </location>
</feature>
<evidence type="ECO:0000256" key="19">
    <source>
        <dbReference type="ARBA" id="ARBA00023098"/>
    </source>
</evidence>
<dbReference type="GO" id="GO:0005829">
    <property type="term" value="C:cytosol"/>
    <property type="evidence" value="ECO:0007669"/>
    <property type="project" value="UniProtKB-SubCell"/>
</dbReference>
<evidence type="ECO:0000256" key="5">
    <source>
        <dbReference type="ARBA" id="ARBA00006914"/>
    </source>
</evidence>
<dbReference type="GO" id="GO:0006511">
    <property type="term" value="P:ubiquitin-dependent protein catabolic process"/>
    <property type="evidence" value="ECO:0007669"/>
    <property type="project" value="TreeGrafter"/>
</dbReference>
<dbReference type="GO" id="GO:0006629">
    <property type="term" value="P:lipid metabolic process"/>
    <property type="evidence" value="ECO:0007669"/>
    <property type="project" value="UniProtKB-KW"/>
</dbReference>
<dbReference type="Pfam" id="PF00097">
    <property type="entry name" value="zf-C3HC4"/>
    <property type="match status" value="1"/>
</dbReference>
<dbReference type="Proteomes" id="UP001190640">
    <property type="component" value="Chromosome 4"/>
</dbReference>
<keyword evidence="7" id="KW-0963">Cytoplasm</keyword>
<keyword evidence="9" id="KW-0551">Lipid droplet</keyword>
<evidence type="ECO:0000256" key="16">
    <source>
        <dbReference type="ARBA" id="ARBA00022833"/>
    </source>
</evidence>
<feature type="compositionally biased region" description="Basic and acidic residues" evidence="23">
    <location>
        <begin position="161"/>
        <end position="196"/>
    </location>
</feature>
<dbReference type="GO" id="GO:0002376">
    <property type="term" value="P:immune system process"/>
    <property type="evidence" value="ECO:0007669"/>
    <property type="project" value="UniProtKB-KW"/>
</dbReference>
<evidence type="ECO:0000256" key="11">
    <source>
        <dbReference type="ARBA" id="ARBA00022723"/>
    </source>
</evidence>
<feature type="compositionally biased region" description="Polar residues" evidence="23">
    <location>
        <begin position="249"/>
        <end position="269"/>
    </location>
</feature>
<keyword evidence="13 22" id="KW-0863">Zinc-finger</keyword>
<dbReference type="SMART" id="SM00382">
    <property type="entry name" value="AAA"/>
    <property type="match status" value="2"/>
</dbReference>
<feature type="domain" description="RZ-type" evidence="25">
    <location>
        <begin position="4422"/>
        <end position="4494"/>
    </location>
</feature>
<reference evidence="27" key="1">
    <citation type="submission" date="2025-08" db="UniProtKB">
        <authorList>
            <consortium name="RefSeq"/>
        </authorList>
    </citation>
    <scope>IDENTIFICATION</scope>
    <source>
        <tissue evidence="27">Blood</tissue>
    </source>
</reference>
<dbReference type="PROSITE" id="PS50089">
    <property type="entry name" value="ZF_RING_2"/>
    <property type="match status" value="1"/>
</dbReference>
<evidence type="ECO:0000256" key="23">
    <source>
        <dbReference type="SAM" id="MobiDB-lite"/>
    </source>
</evidence>
<dbReference type="FunFam" id="3.40.50.300:FF:000804">
    <property type="entry name" value="E3 ubiquitin-protein ligase RNF213"/>
    <property type="match status" value="1"/>
</dbReference>
<keyword evidence="16" id="KW-0862">Zinc</keyword>
<dbReference type="GO" id="GO:0005524">
    <property type="term" value="F:ATP binding"/>
    <property type="evidence" value="ECO:0007669"/>
    <property type="project" value="UniProtKB-KW"/>
</dbReference>
<dbReference type="InterPro" id="IPR027417">
    <property type="entry name" value="P-loop_NTPase"/>
</dbReference>
<feature type="compositionally biased region" description="Polar residues" evidence="23">
    <location>
        <begin position="59"/>
        <end position="115"/>
    </location>
</feature>
<keyword evidence="8" id="KW-0037">Angiogenesis</keyword>
<proteinExistence type="inferred from homology"/>